<proteinExistence type="inferred from homology"/>
<organism evidence="7 8">
    <name type="scientific">Stygiobacter electus</name>
    <dbReference type="NCBI Taxonomy" id="3032292"/>
    <lineage>
        <taxon>Bacteria</taxon>
        <taxon>Pseudomonadati</taxon>
        <taxon>Ignavibacteriota</taxon>
        <taxon>Ignavibacteria</taxon>
        <taxon>Ignavibacteriales</taxon>
        <taxon>Melioribacteraceae</taxon>
        <taxon>Stygiobacter</taxon>
    </lineage>
</organism>
<evidence type="ECO:0000256" key="3">
    <source>
        <dbReference type="ARBA" id="ARBA00022578"/>
    </source>
</evidence>
<comment type="similarity">
    <text evidence="2 6">Belongs to the transposase mutator family.</text>
</comment>
<dbReference type="GO" id="GO:0006313">
    <property type="term" value="P:DNA transposition"/>
    <property type="evidence" value="ECO:0007669"/>
    <property type="project" value="UniProtKB-UniRule"/>
</dbReference>
<dbReference type="GO" id="GO:0003677">
    <property type="term" value="F:DNA binding"/>
    <property type="evidence" value="ECO:0007669"/>
    <property type="project" value="UniProtKB-UniRule"/>
</dbReference>
<keyword evidence="4 6" id="KW-0238">DNA-binding</keyword>
<dbReference type="Proteomes" id="UP001221302">
    <property type="component" value="Unassembled WGS sequence"/>
</dbReference>
<dbReference type="Pfam" id="PF00872">
    <property type="entry name" value="Transposase_mut"/>
    <property type="match status" value="1"/>
</dbReference>
<sequence length="276" mass="31854">MKNTEITNENLQWYINQPVEIQLELFKHYVNMAKVLANQFFEDEVRQKAGEKYTREKPEEGRYDRWGSNPVSIRVGEEKVKVKVPRLYDNQQEGTVGLENYKKLRQIPLPSEELLKKIIIGLSQHDYKQVVQMAADSFVLSQSTVSRAFVEESEKALKVFEERDLGLYDFIALVIDGKYNSKDNIVIALGITINGDKIPLGFIQTTTENSEAVSGLLKNLIKRNFRFQEGILTIIDGSKGLKKAIEETFGEFTLTQRYQWHKRENVISYLPEIGTR</sequence>
<dbReference type="GO" id="GO:0004803">
    <property type="term" value="F:transposase activity"/>
    <property type="evidence" value="ECO:0007669"/>
    <property type="project" value="UniProtKB-UniRule"/>
</dbReference>
<comment type="function">
    <text evidence="1 6">Required for the transposition of the insertion element.</text>
</comment>
<keyword evidence="3 6" id="KW-0815">Transposition</keyword>
<keyword evidence="8" id="KW-1185">Reference proteome</keyword>
<evidence type="ECO:0000256" key="4">
    <source>
        <dbReference type="ARBA" id="ARBA00023125"/>
    </source>
</evidence>
<name>A0AAE3TEQ8_9BACT</name>
<evidence type="ECO:0000256" key="1">
    <source>
        <dbReference type="ARBA" id="ARBA00002190"/>
    </source>
</evidence>
<dbReference type="AlphaFoldDB" id="A0AAE3TEQ8"/>
<evidence type="ECO:0000256" key="2">
    <source>
        <dbReference type="ARBA" id="ARBA00010961"/>
    </source>
</evidence>
<dbReference type="PANTHER" id="PTHR33217">
    <property type="entry name" value="TRANSPOSASE FOR INSERTION SEQUENCE ELEMENT IS1081"/>
    <property type="match status" value="1"/>
</dbReference>
<reference evidence="7" key="1">
    <citation type="submission" date="2023-03" db="EMBL/GenBank/DDBJ databases">
        <title>Stygiobacter electus gen. nov., sp. nov., facultatively anaerobic thermotolerant bacterium of the class Ignavibacteria from a well of Yessentuki mineral water deposit.</title>
        <authorList>
            <person name="Podosokorskaya O.A."/>
            <person name="Elcheninov A.G."/>
            <person name="Petrova N.F."/>
            <person name="Zavarzina D.G."/>
            <person name="Kublanov I.V."/>
            <person name="Merkel A.Y."/>
        </authorList>
    </citation>
    <scope>NUCLEOTIDE SEQUENCE</scope>
    <source>
        <strain evidence="7">09-Me</strain>
    </source>
</reference>
<dbReference type="RefSeq" id="WP_321536299.1">
    <property type="nucleotide sequence ID" value="NZ_JARGDL010000014.1"/>
</dbReference>
<keyword evidence="5 6" id="KW-0233">DNA recombination</keyword>
<comment type="caution">
    <text evidence="7">The sequence shown here is derived from an EMBL/GenBank/DDBJ whole genome shotgun (WGS) entry which is preliminary data.</text>
</comment>
<evidence type="ECO:0000256" key="5">
    <source>
        <dbReference type="ARBA" id="ARBA00023172"/>
    </source>
</evidence>
<dbReference type="PANTHER" id="PTHR33217:SF7">
    <property type="entry name" value="TRANSPOSASE FOR INSERTION SEQUENCE ELEMENT IS1081"/>
    <property type="match status" value="1"/>
</dbReference>
<gene>
    <name evidence="7" type="ORF">P0M35_10225</name>
</gene>
<evidence type="ECO:0000256" key="6">
    <source>
        <dbReference type="RuleBase" id="RU365089"/>
    </source>
</evidence>
<dbReference type="InterPro" id="IPR001207">
    <property type="entry name" value="Transposase_mutator"/>
</dbReference>
<keyword evidence="6" id="KW-0814">Transposable element</keyword>
<accession>A0AAE3TEQ8</accession>
<evidence type="ECO:0000313" key="8">
    <source>
        <dbReference type="Proteomes" id="UP001221302"/>
    </source>
</evidence>
<evidence type="ECO:0000313" key="7">
    <source>
        <dbReference type="EMBL" id="MDF1612528.1"/>
    </source>
</evidence>
<dbReference type="EMBL" id="JARGDL010000014">
    <property type="protein sequence ID" value="MDF1612528.1"/>
    <property type="molecule type" value="Genomic_DNA"/>
</dbReference>
<protein>
    <recommendedName>
        <fullName evidence="6">Mutator family transposase</fullName>
    </recommendedName>
</protein>